<organism evidence="2 3">
    <name type="scientific">Corchorus capsularis</name>
    <name type="common">Jute</name>
    <dbReference type="NCBI Taxonomy" id="210143"/>
    <lineage>
        <taxon>Eukaryota</taxon>
        <taxon>Viridiplantae</taxon>
        <taxon>Streptophyta</taxon>
        <taxon>Embryophyta</taxon>
        <taxon>Tracheophyta</taxon>
        <taxon>Spermatophyta</taxon>
        <taxon>Magnoliopsida</taxon>
        <taxon>eudicotyledons</taxon>
        <taxon>Gunneridae</taxon>
        <taxon>Pentapetalae</taxon>
        <taxon>rosids</taxon>
        <taxon>malvids</taxon>
        <taxon>Malvales</taxon>
        <taxon>Malvaceae</taxon>
        <taxon>Grewioideae</taxon>
        <taxon>Apeibeae</taxon>
        <taxon>Corchorus</taxon>
    </lineage>
</organism>
<dbReference type="AlphaFoldDB" id="A0A1R3G1M9"/>
<reference evidence="2 3" key="1">
    <citation type="submission" date="2013-09" db="EMBL/GenBank/DDBJ databases">
        <title>Corchorus capsularis genome sequencing.</title>
        <authorList>
            <person name="Alam M."/>
            <person name="Haque M.S."/>
            <person name="Islam M.S."/>
            <person name="Emdad E.M."/>
            <person name="Islam M.M."/>
            <person name="Ahmed B."/>
            <person name="Halim A."/>
            <person name="Hossen Q.M.M."/>
            <person name="Hossain M.Z."/>
            <person name="Ahmed R."/>
            <person name="Khan M.M."/>
            <person name="Islam R."/>
            <person name="Rashid M.M."/>
            <person name="Khan S.A."/>
            <person name="Rahman M.S."/>
            <person name="Alam M."/>
        </authorList>
    </citation>
    <scope>NUCLEOTIDE SEQUENCE [LARGE SCALE GENOMIC DNA]</scope>
    <source>
        <strain evidence="3">cv. CVL-1</strain>
        <tissue evidence="2">Whole seedling</tissue>
    </source>
</reference>
<accession>A0A1R3G1M9</accession>
<evidence type="ECO:0000313" key="3">
    <source>
        <dbReference type="Proteomes" id="UP000188268"/>
    </source>
</evidence>
<feature type="region of interest" description="Disordered" evidence="1">
    <location>
        <begin position="30"/>
        <end position="49"/>
    </location>
</feature>
<dbReference type="Gramene" id="OMO51996">
    <property type="protein sequence ID" value="OMO51996"/>
    <property type="gene ID" value="CCACVL1_29447"/>
</dbReference>
<comment type="caution">
    <text evidence="2">The sequence shown here is derived from an EMBL/GenBank/DDBJ whole genome shotgun (WGS) entry which is preliminary data.</text>
</comment>
<gene>
    <name evidence="2" type="ORF">CCACVL1_29447</name>
</gene>
<evidence type="ECO:0000313" key="2">
    <source>
        <dbReference type="EMBL" id="OMO51996.1"/>
    </source>
</evidence>
<dbReference type="Proteomes" id="UP000188268">
    <property type="component" value="Unassembled WGS sequence"/>
</dbReference>
<name>A0A1R3G1M9_COCAP</name>
<keyword evidence="3" id="KW-1185">Reference proteome</keyword>
<proteinExistence type="predicted"/>
<evidence type="ECO:0000256" key="1">
    <source>
        <dbReference type="SAM" id="MobiDB-lite"/>
    </source>
</evidence>
<dbReference type="EMBL" id="AWWV01015624">
    <property type="protein sequence ID" value="OMO51996.1"/>
    <property type="molecule type" value="Genomic_DNA"/>
</dbReference>
<protein>
    <submittedName>
        <fullName evidence="2">Uncharacterized protein</fullName>
    </submittedName>
</protein>
<sequence>MGYDSQCRRSKSDFEYIFIRIDAKEAVDGRESKQGDGYWNGKTKFPSSS</sequence>